<organism evidence="3 4">
    <name type="scientific">Rothia mucilaginosa</name>
    <dbReference type="NCBI Taxonomy" id="43675"/>
    <lineage>
        <taxon>Bacteria</taxon>
        <taxon>Bacillati</taxon>
        <taxon>Actinomycetota</taxon>
        <taxon>Actinomycetes</taxon>
        <taxon>Micrococcales</taxon>
        <taxon>Micrococcaceae</taxon>
        <taxon>Rothia</taxon>
    </lineage>
</organism>
<feature type="region of interest" description="Disordered" evidence="1">
    <location>
        <begin position="1"/>
        <end position="57"/>
    </location>
</feature>
<feature type="compositionally biased region" description="Polar residues" evidence="1">
    <location>
        <begin position="1"/>
        <end position="10"/>
    </location>
</feature>
<feature type="transmembrane region" description="Helical" evidence="2">
    <location>
        <begin position="149"/>
        <end position="175"/>
    </location>
</feature>
<accession>A0A943T9H1</accession>
<dbReference type="Proteomes" id="UP000739069">
    <property type="component" value="Unassembled WGS sequence"/>
</dbReference>
<feature type="compositionally biased region" description="Polar residues" evidence="1">
    <location>
        <begin position="20"/>
        <end position="33"/>
    </location>
</feature>
<feature type="compositionally biased region" description="Low complexity" evidence="1">
    <location>
        <begin position="46"/>
        <end position="57"/>
    </location>
</feature>
<keyword evidence="2" id="KW-0472">Membrane</keyword>
<sequence length="218" mass="22580">MDNQNPTSASGGAHGGFAPASNTSAPYGASQAQPGEPGTVAAPSFQPAYGAPSGQPGAPAGVAVAPAAYPDRDDTYRRIPAEYTVPEEHRRPYGDATGDFRGPGYFYSVGAFCSGLGALVLAIYAWMVVGLRSLEMSDTSSRSYRSSSLAYDSTSVVGLFLTGLIPAGIAIWLAIYSAQVNSGHATKYTSKMNTFNIFAYILAGLSILAMLGVLFAAL</sequence>
<proteinExistence type="predicted"/>
<evidence type="ECO:0000313" key="3">
    <source>
        <dbReference type="EMBL" id="MBS6634559.1"/>
    </source>
</evidence>
<dbReference type="EMBL" id="JAGZXI010000003">
    <property type="protein sequence ID" value="MBS6634559.1"/>
    <property type="molecule type" value="Genomic_DNA"/>
</dbReference>
<protein>
    <submittedName>
        <fullName evidence="3">Uncharacterized protein</fullName>
    </submittedName>
</protein>
<dbReference type="RefSeq" id="WP_303952171.1">
    <property type="nucleotide sequence ID" value="NZ_JAGZXI010000003.1"/>
</dbReference>
<comment type="caution">
    <text evidence="3">The sequence shown here is derived from an EMBL/GenBank/DDBJ whole genome shotgun (WGS) entry which is preliminary data.</text>
</comment>
<keyword evidence="2" id="KW-0812">Transmembrane</keyword>
<evidence type="ECO:0000256" key="2">
    <source>
        <dbReference type="SAM" id="Phobius"/>
    </source>
</evidence>
<name>A0A943T9H1_9MICC</name>
<reference evidence="3" key="1">
    <citation type="submission" date="2021-02" db="EMBL/GenBank/DDBJ databases">
        <title>Infant gut strain persistence is associated with maternal origin, phylogeny, and functional potential including surface adhesion and iron acquisition.</title>
        <authorList>
            <person name="Lou Y.C."/>
        </authorList>
    </citation>
    <scope>NUCLEOTIDE SEQUENCE</scope>
    <source>
        <strain evidence="3">L1_008_092G1_dasL1_008_092G1_concoct_16</strain>
    </source>
</reference>
<keyword evidence="2" id="KW-1133">Transmembrane helix</keyword>
<evidence type="ECO:0000256" key="1">
    <source>
        <dbReference type="SAM" id="MobiDB-lite"/>
    </source>
</evidence>
<feature type="transmembrane region" description="Helical" evidence="2">
    <location>
        <begin position="195"/>
        <end position="217"/>
    </location>
</feature>
<gene>
    <name evidence="3" type="ORF">KH265_02670</name>
</gene>
<feature type="transmembrane region" description="Helical" evidence="2">
    <location>
        <begin position="105"/>
        <end position="129"/>
    </location>
</feature>
<dbReference type="AlphaFoldDB" id="A0A943T9H1"/>
<evidence type="ECO:0000313" key="4">
    <source>
        <dbReference type="Proteomes" id="UP000739069"/>
    </source>
</evidence>